<accession>A0A9J6ADV3</accession>
<dbReference type="Proteomes" id="UP000824120">
    <property type="component" value="Chromosome 2"/>
</dbReference>
<evidence type="ECO:0000256" key="1">
    <source>
        <dbReference type="SAM" id="MobiDB-lite"/>
    </source>
</evidence>
<comment type="caution">
    <text evidence="2">The sequence shown here is derived from an EMBL/GenBank/DDBJ whole genome shotgun (WGS) entry which is preliminary data.</text>
</comment>
<feature type="region of interest" description="Disordered" evidence="1">
    <location>
        <begin position="1"/>
        <end position="59"/>
    </location>
</feature>
<keyword evidence="3" id="KW-1185">Reference proteome</keyword>
<name>A0A9J6ADV3_SOLCO</name>
<evidence type="ECO:0000313" key="3">
    <source>
        <dbReference type="Proteomes" id="UP000824120"/>
    </source>
</evidence>
<dbReference type="EMBL" id="JACXVP010000002">
    <property type="protein sequence ID" value="KAG5622127.1"/>
    <property type="molecule type" value="Genomic_DNA"/>
</dbReference>
<organism evidence="2 3">
    <name type="scientific">Solanum commersonii</name>
    <name type="common">Commerson's wild potato</name>
    <name type="synonym">Commerson's nightshade</name>
    <dbReference type="NCBI Taxonomy" id="4109"/>
    <lineage>
        <taxon>Eukaryota</taxon>
        <taxon>Viridiplantae</taxon>
        <taxon>Streptophyta</taxon>
        <taxon>Embryophyta</taxon>
        <taxon>Tracheophyta</taxon>
        <taxon>Spermatophyta</taxon>
        <taxon>Magnoliopsida</taxon>
        <taxon>eudicotyledons</taxon>
        <taxon>Gunneridae</taxon>
        <taxon>Pentapetalae</taxon>
        <taxon>asterids</taxon>
        <taxon>lamiids</taxon>
        <taxon>Solanales</taxon>
        <taxon>Solanaceae</taxon>
        <taxon>Solanoideae</taxon>
        <taxon>Solaneae</taxon>
        <taxon>Solanum</taxon>
    </lineage>
</organism>
<reference evidence="2 3" key="1">
    <citation type="submission" date="2020-09" db="EMBL/GenBank/DDBJ databases">
        <title>De no assembly of potato wild relative species, Solanum commersonii.</title>
        <authorList>
            <person name="Cho K."/>
        </authorList>
    </citation>
    <scope>NUCLEOTIDE SEQUENCE [LARGE SCALE GENOMIC DNA]</scope>
    <source>
        <strain evidence="2">LZ3.2</strain>
        <tissue evidence="2">Leaf</tissue>
    </source>
</reference>
<dbReference type="AlphaFoldDB" id="A0A9J6ADV3"/>
<sequence>MIRKNRFRPPNRSNPRIKGPDGTIEISRNLFREDPIKSATRTAPETGPADPGPRYTRGHLDLHDLPLPCLIFQQSTLREHRHRSHSDLRLM</sequence>
<gene>
    <name evidence="2" type="ORF">H5410_007345</name>
</gene>
<evidence type="ECO:0000313" key="2">
    <source>
        <dbReference type="EMBL" id="KAG5622127.1"/>
    </source>
</evidence>
<proteinExistence type="predicted"/>
<protein>
    <submittedName>
        <fullName evidence="2">Uncharacterized protein</fullName>
    </submittedName>
</protein>